<evidence type="ECO:0000313" key="1">
    <source>
        <dbReference type="EMBL" id="MBE9078215.1"/>
    </source>
</evidence>
<evidence type="ECO:0000313" key="2">
    <source>
        <dbReference type="Proteomes" id="UP000636505"/>
    </source>
</evidence>
<gene>
    <name evidence="1" type="ORF">IQ241_13085</name>
</gene>
<dbReference type="EMBL" id="JADEXG010000028">
    <property type="protein sequence ID" value="MBE9078215.1"/>
    <property type="molecule type" value="Genomic_DNA"/>
</dbReference>
<comment type="caution">
    <text evidence="1">The sequence shown here is derived from an EMBL/GenBank/DDBJ whole genome shotgun (WGS) entry which is preliminary data.</text>
</comment>
<dbReference type="AlphaFoldDB" id="A0A8J7DNJ8"/>
<sequence>MTRIAFPISSAQPQPNRLVAALKWFWRFSNFYGEYQSRSLTERQKYVQKIVKGQAQAPKFR</sequence>
<protein>
    <submittedName>
        <fullName evidence="1">Uncharacterized protein</fullName>
    </submittedName>
</protein>
<accession>A0A8J7DNJ8</accession>
<reference evidence="1" key="1">
    <citation type="submission" date="2020-10" db="EMBL/GenBank/DDBJ databases">
        <authorList>
            <person name="Castelo-Branco R."/>
            <person name="Eusebio N."/>
            <person name="Adriana R."/>
            <person name="Vieira A."/>
            <person name="Brugerolle De Fraissinette N."/>
            <person name="Rezende De Castro R."/>
            <person name="Schneider M.P."/>
            <person name="Vasconcelos V."/>
            <person name="Leao P.N."/>
        </authorList>
    </citation>
    <scope>NUCLEOTIDE SEQUENCE</scope>
    <source>
        <strain evidence="1">LEGE 07310</strain>
    </source>
</reference>
<name>A0A8J7DNJ8_9CYAN</name>
<proteinExistence type="predicted"/>
<keyword evidence="2" id="KW-1185">Reference proteome</keyword>
<dbReference type="Proteomes" id="UP000636505">
    <property type="component" value="Unassembled WGS sequence"/>
</dbReference>
<dbReference type="RefSeq" id="WP_193907838.1">
    <property type="nucleotide sequence ID" value="NZ_JADEXG010000028.1"/>
</dbReference>
<organism evidence="1 2">
    <name type="scientific">Vasconcelosia minhoensis LEGE 07310</name>
    <dbReference type="NCBI Taxonomy" id="915328"/>
    <lineage>
        <taxon>Bacteria</taxon>
        <taxon>Bacillati</taxon>
        <taxon>Cyanobacteriota</taxon>
        <taxon>Cyanophyceae</taxon>
        <taxon>Nodosilineales</taxon>
        <taxon>Cymatolegaceae</taxon>
        <taxon>Vasconcelosia</taxon>
        <taxon>Vasconcelosia minhoensis</taxon>
    </lineage>
</organism>